<dbReference type="InterPro" id="IPR029069">
    <property type="entry name" value="HotDog_dom_sf"/>
</dbReference>
<comment type="similarity">
    <text evidence="1">Belongs to the acyl coenzyme A hydrolase family.</text>
</comment>
<keyword evidence="3" id="KW-0378">Hydrolase</keyword>
<dbReference type="KEGG" id="slb:AWJ20_992"/>
<sequence length="488" mass="55518">MLKSLRSVHYRGLRPLVRGISYTPNNPNNSDQHVFQPVASRSNISPMRRTIPWLVALRAREKHIEDWYKTHGKDAGPPPSDTSYSYSDVKTRDVVDKSRSDSFTCALLPFKSDPWFMDAYINSSGRLRIGQIFQDLDALAGVIAYRHCSPAEPVIVTASVDRIYMLKRLDDISKCNVTLSGSVTWTGRSSMEITIKAATHTEDFEVGRDLTEQDIRDDEVFLTANFTFVARDPETKKSFPINRLVPRTEQEQVDFVHAEKFNNRKKLVASQTGLRLQPPSEEESAIIHYMWTKQKDYDSDPSSKPSNVVNMSQTKVYSTSIMQPQYRNRHSYMIFGGYLLRQTFELAYACASSFAHEAPRFVSLDSTTFKNPVPVGSVLYLTATVAYTEQTTRLIKTDGHVSEHVPGTLIQVRVDSTVRNLEHGTTTDTGQFTYSYFAATKEGQQPPSLLPQTYNEMMEYLEGRRKAIDTANFYTERRLGELQYVVSE</sequence>
<reference evidence="6 7" key="1">
    <citation type="submission" date="2016-02" db="EMBL/GenBank/DDBJ databases">
        <title>Complete genome sequence and transcriptome regulation of the pentose utilising yeast Sugiyamaella lignohabitans.</title>
        <authorList>
            <person name="Bellasio M."/>
            <person name="Peymann A."/>
            <person name="Valli M."/>
            <person name="Sipitzky M."/>
            <person name="Graf A."/>
            <person name="Sauer M."/>
            <person name="Marx H."/>
            <person name="Mattanovich D."/>
        </authorList>
    </citation>
    <scope>NUCLEOTIDE SEQUENCE [LARGE SCALE GENOMIC DNA]</scope>
    <source>
        <strain evidence="6 7">CBS 10342</strain>
    </source>
</reference>
<evidence type="ECO:0000256" key="1">
    <source>
        <dbReference type="ARBA" id="ARBA00010458"/>
    </source>
</evidence>
<evidence type="ECO:0000256" key="3">
    <source>
        <dbReference type="ARBA" id="ARBA00022801"/>
    </source>
</evidence>
<dbReference type="EMBL" id="CP014501">
    <property type="protein sequence ID" value="ANB12724.1"/>
    <property type="molecule type" value="Genomic_DNA"/>
</dbReference>
<keyword evidence="7" id="KW-1185">Reference proteome</keyword>
<dbReference type="PROSITE" id="PS51770">
    <property type="entry name" value="HOTDOG_ACOT"/>
    <property type="match status" value="2"/>
</dbReference>
<gene>
    <name evidence="6" type="ORF">AWJ20_992</name>
</gene>
<dbReference type="FunFam" id="3.10.129.10:FF:000038">
    <property type="entry name" value="Acyl-CoA thioester hydrolase"/>
    <property type="match status" value="1"/>
</dbReference>
<keyword evidence="4" id="KW-0809">Transit peptide</keyword>
<evidence type="ECO:0000256" key="2">
    <source>
        <dbReference type="ARBA" id="ARBA00022737"/>
    </source>
</evidence>
<dbReference type="GO" id="GO:0006637">
    <property type="term" value="P:acyl-CoA metabolic process"/>
    <property type="evidence" value="ECO:0007669"/>
    <property type="project" value="TreeGrafter"/>
</dbReference>
<dbReference type="Gene3D" id="3.10.129.10">
    <property type="entry name" value="Hotdog Thioesterase"/>
    <property type="match status" value="2"/>
</dbReference>
<proteinExistence type="inferred from homology"/>
<dbReference type="CDD" id="cd03442">
    <property type="entry name" value="BFIT_BACH"/>
    <property type="match status" value="2"/>
</dbReference>
<keyword evidence="2" id="KW-0677">Repeat</keyword>
<dbReference type="PANTHER" id="PTHR12655">
    <property type="entry name" value="ACYL-COA THIOESTERASE"/>
    <property type="match status" value="1"/>
</dbReference>
<dbReference type="PANTHER" id="PTHR12655:SF0">
    <property type="entry name" value="ACYL-COENZYME A THIOESTERASE 9, MITOCHONDRIAL"/>
    <property type="match status" value="1"/>
</dbReference>
<dbReference type="GeneID" id="30038085"/>
<dbReference type="GO" id="GO:0005739">
    <property type="term" value="C:mitochondrion"/>
    <property type="evidence" value="ECO:0007669"/>
    <property type="project" value="TreeGrafter"/>
</dbReference>
<feature type="domain" description="HotDog ACOT-type" evidence="5">
    <location>
        <begin position="312"/>
        <end position="442"/>
    </location>
</feature>
<dbReference type="AlphaFoldDB" id="A0A167DBP5"/>
<evidence type="ECO:0000313" key="7">
    <source>
        <dbReference type="Proteomes" id="UP000189580"/>
    </source>
</evidence>
<dbReference type="RefSeq" id="XP_018735201.1">
    <property type="nucleotide sequence ID" value="XM_018882965.1"/>
</dbReference>
<dbReference type="OrthoDB" id="331699at2759"/>
<accession>A0A167DBP5</accession>
<evidence type="ECO:0000256" key="4">
    <source>
        <dbReference type="ARBA" id="ARBA00022946"/>
    </source>
</evidence>
<organism evidence="6 7">
    <name type="scientific">Sugiyamaella lignohabitans</name>
    <dbReference type="NCBI Taxonomy" id="796027"/>
    <lineage>
        <taxon>Eukaryota</taxon>
        <taxon>Fungi</taxon>
        <taxon>Dikarya</taxon>
        <taxon>Ascomycota</taxon>
        <taxon>Saccharomycotina</taxon>
        <taxon>Dipodascomycetes</taxon>
        <taxon>Dipodascales</taxon>
        <taxon>Trichomonascaceae</taxon>
        <taxon>Sugiyamaella</taxon>
    </lineage>
</organism>
<dbReference type="InterPro" id="IPR033120">
    <property type="entry name" value="HOTDOG_ACOT"/>
</dbReference>
<feature type="domain" description="HotDog ACOT-type" evidence="5">
    <location>
        <begin position="106"/>
        <end position="234"/>
    </location>
</feature>
<dbReference type="GO" id="GO:0047617">
    <property type="term" value="F:fatty acyl-CoA hydrolase activity"/>
    <property type="evidence" value="ECO:0007669"/>
    <property type="project" value="TreeGrafter"/>
</dbReference>
<dbReference type="Proteomes" id="UP000189580">
    <property type="component" value="Chromosome a"/>
</dbReference>
<dbReference type="FunFam" id="3.10.129.10:FF:000032">
    <property type="entry name" value="Acyl-CoA thioester hydrolase"/>
    <property type="match status" value="1"/>
</dbReference>
<dbReference type="SUPFAM" id="SSF54637">
    <property type="entry name" value="Thioesterase/thiol ester dehydrase-isomerase"/>
    <property type="match status" value="2"/>
</dbReference>
<evidence type="ECO:0000313" key="6">
    <source>
        <dbReference type="EMBL" id="ANB12724.1"/>
    </source>
</evidence>
<evidence type="ECO:0000259" key="5">
    <source>
        <dbReference type="PROSITE" id="PS51770"/>
    </source>
</evidence>
<protein>
    <recommendedName>
        <fullName evidence="5">HotDog ACOT-type domain-containing protein</fullName>
    </recommendedName>
</protein>
<name>A0A167DBP5_9ASCO</name>